<comment type="similarity">
    <text evidence="1">Belongs to the glycosyl hydrolase 20 family.</text>
</comment>
<evidence type="ECO:0000259" key="3">
    <source>
        <dbReference type="Pfam" id="PF00728"/>
    </source>
</evidence>
<evidence type="ECO:0000256" key="1">
    <source>
        <dbReference type="ARBA" id="ARBA00006285"/>
    </source>
</evidence>
<keyword evidence="2" id="KW-0378">Hydrolase</keyword>
<dbReference type="InterPro" id="IPR015883">
    <property type="entry name" value="Glyco_hydro_20_cat"/>
</dbReference>
<dbReference type="Pfam" id="PF00728">
    <property type="entry name" value="Glyco_hydro_20"/>
    <property type="match status" value="1"/>
</dbReference>
<feature type="domain" description="Glycoside hydrolase family 20 catalytic" evidence="3">
    <location>
        <begin position="5"/>
        <end position="230"/>
    </location>
</feature>
<dbReference type="Gene3D" id="3.20.20.80">
    <property type="entry name" value="Glycosidases"/>
    <property type="match status" value="1"/>
</dbReference>
<dbReference type="InterPro" id="IPR017853">
    <property type="entry name" value="GH"/>
</dbReference>
<evidence type="ECO:0000313" key="5">
    <source>
        <dbReference type="Proteomes" id="UP000639396"/>
    </source>
</evidence>
<keyword evidence="5" id="KW-1185">Reference proteome</keyword>
<organism evidence="4 5">
    <name type="scientific">Paenibacillus oceani</name>
    <dbReference type="NCBI Taxonomy" id="2772510"/>
    <lineage>
        <taxon>Bacteria</taxon>
        <taxon>Bacillati</taxon>
        <taxon>Bacillota</taxon>
        <taxon>Bacilli</taxon>
        <taxon>Bacillales</taxon>
        <taxon>Paenibacillaceae</taxon>
        <taxon>Paenibacillus</taxon>
    </lineage>
</organism>
<dbReference type="GO" id="GO:0005975">
    <property type="term" value="P:carbohydrate metabolic process"/>
    <property type="evidence" value="ECO:0007669"/>
    <property type="project" value="InterPro"/>
</dbReference>
<protein>
    <submittedName>
        <fullName evidence="4">Family 20 glycosylhydrolase</fullName>
    </submittedName>
</protein>
<evidence type="ECO:0000313" key="4">
    <source>
        <dbReference type="EMBL" id="MBD2865716.1"/>
    </source>
</evidence>
<dbReference type="PANTHER" id="PTHR21040">
    <property type="entry name" value="BCDNA.GH04120"/>
    <property type="match status" value="1"/>
</dbReference>
<name>A0A927CGD1_9BACL</name>
<accession>A0A927CGD1</accession>
<dbReference type="RefSeq" id="WP_190931338.1">
    <property type="nucleotide sequence ID" value="NZ_JACXJA010000046.1"/>
</dbReference>
<comment type="caution">
    <text evidence="4">The sequence shown here is derived from an EMBL/GenBank/DDBJ whole genome shotgun (WGS) entry which is preliminary data.</text>
</comment>
<dbReference type="SUPFAM" id="SSF51445">
    <property type="entry name" value="(Trans)glycosidases"/>
    <property type="match status" value="1"/>
</dbReference>
<dbReference type="PANTHER" id="PTHR21040:SF8">
    <property type="entry name" value="BCDNA.GH04120"/>
    <property type="match status" value="1"/>
</dbReference>
<dbReference type="GO" id="GO:0004563">
    <property type="term" value="F:beta-N-acetylhexosaminidase activity"/>
    <property type="evidence" value="ECO:0007669"/>
    <property type="project" value="UniProtKB-ARBA"/>
</dbReference>
<dbReference type="Proteomes" id="UP000639396">
    <property type="component" value="Unassembled WGS sequence"/>
</dbReference>
<reference evidence="4" key="1">
    <citation type="submission" date="2020-09" db="EMBL/GenBank/DDBJ databases">
        <title>A novel bacterium of genus Paenibacillus, isolated from South China Sea.</title>
        <authorList>
            <person name="Huang H."/>
            <person name="Mo K."/>
            <person name="Hu Y."/>
        </authorList>
    </citation>
    <scope>NUCLEOTIDE SEQUENCE</scope>
    <source>
        <strain evidence="4">IB182363</strain>
    </source>
</reference>
<dbReference type="AlphaFoldDB" id="A0A927CGD1"/>
<gene>
    <name evidence="4" type="ORF">IDH45_27415</name>
</gene>
<sequence>MRIKGFVYDLARGLRGDADYLEKMIERLARYGFNMLVLQLENRLQFPSRPAIGTTTSLSPSDIQRLDQTAVRLGMDLVPCVNSAGHCEGIGYMEQYRDVVVDPSGSTGGVEQLKVGDPEALRLIRDLYHDLFAMFSSAYVHIGGDEIRWLAMQMPDATEEQRWTKAMEHLTYILELVRSNGKIPMMWGDMLLKYENTISLIPDDVIICDWAYFSAPQLKELSNRKSQHIFKNAGKYAIAAPAVNLFHGNPVLSVNSTLNITSFFADNQSVYEPDGSGVLLCTWENDRGNFFSPAWPWIAMQGALFAGNSVREMEFLQTYTAREWGVDSDELARWYDWIDVQVQKTLLFEATIDENVRKALESKKNRPQLLIRELVIALFRSQNILPVLYGARSWLTSRVRSELREIAVKAEGIASSMLEKAKYRREEPFMLLEWTQVFAAIIDMADALHEAETHYATAARSEFSDQSVHGQALGDCIGAFEKLQRLVDRLVRWSELLVEKENASDEECWWIGQARLDLNQRTKKLTDRSNGNRGMIHFLVFIRLHPDTPFSPLYYRTALKP</sequence>
<dbReference type="InterPro" id="IPR038901">
    <property type="entry name" value="HEXDC-like"/>
</dbReference>
<proteinExistence type="inferred from homology"/>
<evidence type="ECO:0000256" key="2">
    <source>
        <dbReference type="ARBA" id="ARBA00022801"/>
    </source>
</evidence>
<dbReference type="EMBL" id="JACXJA010000046">
    <property type="protein sequence ID" value="MBD2865716.1"/>
    <property type="molecule type" value="Genomic_DNA"/>
</dbReference>